<protein>
    <recommendedName>
        <fullName evidence="5">Exodeoxyribonuclease 7 large subunit</fullName>
        <ecNumber evidence="5">3.1.11.6</ecNumber>
    </recommendedName>
    <alternativeName>
        <fullName evidence="5">Exodeoxyribonuclease VII large subunit</fullName>
        <shortName evidence="5">Exonuclease VII large subunit</shortName>
    </alternativeName>
</protein>
<evidence type="ECO:0000259" key="8">
    <source>
        <dbReference type="Pfam" id="PF13742"/>
    </source>
</evidence>
<dbReference type="HOGENOM" id="CLU_023625_3_1_6"/>
<evidence type="ECO:0000256" key="6">
    <source>
        <dbReference type="RuleBase" id="RU004355"/>
    </source>
</evidence>
<dbReference type="Pfam" id="PF13742">
    <property type="entry name" value="tRNA_anti_2"/>
    <property type="match status" value="1"/>
</dbReference>
<evidence type="ECO:0000256" key="4">
    <source>
        <dbReference type="ARBA" id="ARBA00022839"/>
    </source>
</evidence>
<dbReference type="PANTHER" id="PTHR30008:SF0">
    <property type="entry name" value="EXODEOXYRIBONUCLEASE 7 LARGE SUBUNIT"/>
    <property type="match status" value="1"/>
</dbReference>
<dbReference type="EC" id="3.1.11.6" evidence="5"/>
<dbReference type="PANTHER" id="PTHR30008">
    <property type="entry name" value="EXODEOXYRIBONUCLEASE 7 LARGE SUBUNIT"/>
    <property type="match status" value="1"/>
</dbReference>
<evidence type="ECO:0000259" key="7">
    <source>
        <dbReference type="Pfam" id="PF02601"/>
    </source>
</evidence>
<dbReference type="InterPro" id="IPR020579">
    <property type="entry name" value="Exonuc_VII_lsu_C"/>
</dbReference>
<dbReference type="InterPro" id="IPR003753">
    <property type="entry name" value="Exonuc_VII_L"/>
</dbReference>
<dbReference type="CDD" id="cd04489">
    <property type="entry name" value="ExoVII_LU_OBF"/>
    <property type="match status" value="1"/>
</dbReference>
<dbReference type="GO" id="GO:0005737">
    <property type="term" value="C:cytoplasm"/>
    <property type="evidence" value="ECO:0007669"/>
    <property type="project" value="UniProtKB-SubCell"/>
</dbReference>
<dbReference type="RefSeq" id="WP_005770799.1">
    <property type="nucleotide sequence ID" value="NC_009727.1"/>
</dbReference>
<dbReference type="GO" id="GO:0009318">
    <property type="term" value="C:exodeoxyribonuclease VII complex"/>
    <property type="evidence" value="ECO:0007669"/>
    <property type="project" value="UniProtKB-UniRule"/>
</dbReference>
<comment type="similarity">
    <text evidence="5 6">Belongs to the XseA family.</text>
</comment>
<comment type="catalytic activity">
    <reaction evidence="5 6">
        <text>Exonucleolytic cleavage in either 5'- to 3'- or 3'- to 5'-direction to yield nucleoside 5'-phosphates.</text>
        <dbReference type="EC" id="3.1.11.6"/>
    </reaction>
</comment>
<evidence type="ECO:0000256" key="2">
    <source>
        <dbReference type="ARBA" id="ARBA00022722"/>
    </source>
</evidence>
<dbReference type="GO" id="GO:0008855">
    <property type="term" value="F:exodeoxyribonuclease VII activity"/>
    <property type="evidence" value="ECO:0007669"/>
    <property type="project" value="UniProtKB-UniRule"/>
</dbReference>
<comment type="subunit">
    <text evidence="5">Heterooligomer composed of large and small subunits.</text>
</comment>
<name>A9KFU1_COXBN</name>
<evidence type="ECO:0000256" key="1">
    <source>
        <dbReference type="ARBA" id="ARBA00022490"/>
    </source>
</evidence>
<keyword evidence="1 5" id="KW-0963">Cytoplasm</keyword>
<comment type="function">
    <text evidence="5">Bidirectionally degrades single-stranded DNA into large acid-insoluble oligonucleotides, which are then degraded further into small acid-soluble oligonucleotides.</text>
</comment>
<dbReference type="GO" id="GO:0006308">
    <property type="term" value="P:DNA catabolic process"/>
    <property type="evidence" value="ECO:0007669"/>
    <property type="project" value="UniProtKB-UniRule"/>
</dbReference>
<dbReference type="Pfam" id="PF02601">
    <property type="entry name" value="Exonuc_VII_L"/>
    <property type="match status" value="1"/>
</dbReference>
<dbReference type="AlphaFoldDB" id="A9KFU1"/>
<dbReference type="HAMAP" id="MF_00378">
    <property type="entry name" value="Exonuc_7_L"/>
    <property type="match status" value="1"/>
</dbReference>
<keyword evidence="4 5" id="KW-0269">Exonuclease</keyword>
<evidence type="ECO:0000313" key="9">
    <source>
        <dbReference type="EMBL" id="ABS77944.1"/>
    </source>
</evidence>
<keyword evidence="3 5" id="KW-0378">Hydrolase</keyword>
<keyword evidence="2 5" id="KW-0540">Nuclease</keyword>
<gene>
    <name evidence="5 9" type="primary">xseA</name>
    <name evidence="9" type="ordered locus">CBUD_1327</name>
</gene>
<dbReference type="Proteomes" id="UP000008555">
    <property type="component" value="Chromosome"/>
</dbReference>
<feature type="domain" description="Exonuclease VII large subunit C-terminal" evidence="7">
    <location>
        <begin position="133"/>
        <end position="346"/>
    </location>
</feature>
<dbReference type="EMBL" id="CP000733">
    <property type="protein sequence ID" value="ABS77944.1"/>
    <property type="molecule type" value="Genomic_DNA"/>
</dbReference>
<reference evidence="9 10" key="1">
    <citation type="journal article" date="2009" name="Infect. Immun.">
        <title>Comparative genomics reveal extensive transposon-mediated genomic plasticity and diversity among potential effector proteins within the genus Coxiella.</title>
        <authorList>
            <person name="Beare P.A."/>
            <person name="Unsworth N."/>
            <person name="Andoh M."/>
            <person name="Voth D.E."/>
            <person name="Omsland A."/>
            <person name="Gilk S.D."/>
            <person name="Williams K.P."/>
            <person name="Sobral B.W."/>
            <person name="Kupko J.J.III."/>
            <person name="Porcella S.F."/>
            <person name="Samuel J.E."/>
            <person name="Heinzen R.A."/>
        </authorList>
    </citation>
    <scope>NUCLEOTIDE SEQUENCE [LARGE SCALE GENOMIC DNA]</scope>
    <source>
        <strain evidence="9 10">Dugway 5J108-111</strain>
    </source>
</reference>
<proteinExistence type="inferred from homology"/>
<dbReference type="InterPro" id="IPR025824">
    <property type="entry name" value="OB-fold_nuc-bd_dom"/>
</dbReference>
<dbReference type="GO" id="GO:0003676">
    <property type="term" value="F:nucleic acid binding"/>
    <property type="evidence" value="ECO:0007669"/>
    <property type="project" value="InterPro"/>
</dbReference>
<organism evidence="9 10">
    <name type="scientific">Coxiella burnetii (strain Dugway 5J108-111)</name>
    <dbReference type="NCBI Taxonomy" id="434922"/>
    <lineage>
        <taxon>Bacteria</taxon>
        <taxon>Pseudomonadati</taxon>
        <taxon>Pseudomonadota</taxon>
        <taxon>Gammaproteobacteria</taxon>
        <taxon>Legionellales</taxon>
        <taxon>Coxiellaceae</taxon>
        <taxon>Coxiella</taxon>
    </lineage>
</organism>
<comment type="subcellular location">
    <subcellularLocation>
        <location evidence="5 6">Cytoplasm</location>
    </subcellularLocation>
</comment>
<feature type="domain" description="OB-fold nucleic acid binding" evidence="8">
    <location>
        <begin position="17"/>
        <end position="110"/>
    </location>
</feature>
<dbReference type="KEGG" id="cbd:CBUD_1327"/>
<sequence>MSLLKEEISLNAETTIYTVSQLNTEARLLLEERFQKIWITGEISNLSRPASGHLYFSLKDERAQVRCAFFRNYHRQLNFNPENGHHVLVQAEISLYEARGDFQLIVTQMQAAGSGALQIAFEKLKQRLEKEGLFAPENKKPIPLFPTTIGVITSSSGAAIRDVLKVLNRRFPTISVIVYPSLVQGDKAAEQIAHAIKKADSRKECDVLLVVRGGGSLEDLWPFNEERVARAIFSCEIPVVTGVGHEIDFTIADFVADHRAATPSAAAEMVSPNRKEWLQHVHSFQRRLQHFINTHLRHYQLQLRHLITRLQRPDQRLESQRRQIEALQHRLMMAMDYDFNRRQQNLAAKAQALQTMSPLTTLKRGYAIVTHQNQIVRKAQALKVGDKITARVAEGQLDCRVEKIYKDNLLQGNS</sequence>
<dbReference type="NCBIfam" id="TIGR00237">
    <property type="entry name" value="xseA"/>
    <property type="match status" value="1"/>
</dbReference>
<evidence type="ECO:0000256" key="5">
    <source>
        <dbReference type="HAMAP-Rule" id="MF_00378"/>
    </source>
</evidence>
<accession>A9KFU1</accession>
<evidence type="ECO:0000256" key="3">
    <source>
        <dbReference type="ARBA" id="ARBA00022801"/>
    </source>
</evidence>
<evidence type="ECO:0000313" key="10">
    <source>
        <dbReference type="Proteomes" id="UP000008555"/>
    </source>
</evidence>